<proteinExistence type="predicted"/>
<dbReference type="Gene3D" id="1.20.58.340">
    <property type="entry name" value="Magnesium transport protein CorA, transmembrane region"/>
    <property type="match status" value="1"/>
</dbReference>
<evidence type="ECO:0000313" key="5">
    <source>
        <dbReference type="Proteomes" id="UP001301958"/>
    </source>
</evidence>
<evidence type="ECO:0000313" key="4">
    <source>
        <dbReference type="EMBL" id="KAK4220751.1"/>
    </source>
</evidence>
<keyword evidence="3" id="KW-0472">Membrane</keyword>
<evidence type="ECO:0000256" key="1">
    <source>
        <dbReference type="SAM" id="Coils"/>
    </source>
</evidence>
<evidence type="ECO:0000256" key="2">
    <source>
        <dbReference type="SAM" id="MobiDB-lite"/>
    </source>
</evidence>
<reference evidence="4" key="1">
    <citation type="journal article" date="2023" name="Mol. Phylogenet. Evol.">
        <title>Genome-scale phylogeny and comparative genomics of the fungal order Sordariales.</title>
        <authorList>
            <person name="Hensen N."/>
            <person name="Bonometti L."/>
            <person name="Westerberg I."/>
            <person name="Brannstrom I.O."/>
            <person name="Guillou S."/>
            <person name="Cros-Aarteil S."/>
            <person name="Calhoun S."/>
            <person name="Haridas S."/>
            <person name="Kuo A."/>
            <person name="Mondo S."/>
            <person name="Pangilinan J."/>
            <person name="Riley R."/>
            <person name="LaButti K."/>
            <person name="Andreopoulos B."/>
            <person name="Lipzen A."/>
            <person name="Chen C."/>
            <person name="Yan M."/>
            <person name="Daum C."/>
            <person name="Ng V."/>
            <person name="Clum A."/>
            <person name="Steindorff A."/>
            <person name="Ohm R.A."/>
            <person name="Martin F."/>
            <person name="Silar P."/>
            <person name="Natvig D.O."/>
            <person name="Lalanne C."/>
            <person name="Gautier V."/>
            <person name="Ament-Velasquez S.L."/>
            <person name="Kruys A."/>
            <person name="Hutchinson M.I."/>
            <person name="Powell A.J."/>
            <person name="Barry K."/>
            <person name="Miller A.N."/>
            <person name="Grigoriev I.V."/>
            <person name="Debuchy R."/>
            <person name="Gladieux P."/>
            <person name="Hiltunen Thoren M."/>
            <person name="Johannesson H."/>
        </authorList>
    </citation>
    <scope>NUCLEOTIDE SEQUENCE</scope>
    <source>
        <strain evidence="4">CBS 990.96</strain>
    </source>
</reference>
<keyword evidence="1" id="KW-0175">Coiled coil</keyword>
<dbReference type="EMBL" id="MU865648">
    <property type="protein sequence ID" value="KAK4220751.1"/>
    <property type="molecule type" value="Genomic_DNA"/>
</dbReference>
<dbReference type="Proteomes" id="UP001301958">
    <property type="component" value="Unassembled WGS sequence"/>
</dbReference>
<keyword evidence="3" id="KW-1133">Transmembrane helix</keyword>
<name>A0AAN6YL64_9PEZI</name>
<feature type="region of interest" description="Disordered" evidence="2">
    <location>
        <begin position="1"/>
        <end position="40"/>
    </location>
</feature>
<comment type="caution">
    <text evidence="4">The sequence shown here is derived from an EMBL/GenBank/DDBJ whole genome shotgun (WGS) entry which is preliminary data.</text>
</comment>
<feature type="transmembrane region" description="Helical" evidence="3">
    <location>
        <begin position="439"/>
        <end position="461"/>
    </location>
</feature>
<reference evidence="4" key="2">
    <citation type="submission" date="2023-05" db="EMBL/GenBank/DDBJ databases">
        <authorList>
            <consortium name="Lawrence Berkeley National Laboratory"/>
            <person name="Steindorff A."/>
            <person name="Hensen N."/>
            <person name="Bonometti L."/>
            <person name="Westerberg I."/>
            <person name="Brannstrom I.O."/>
            <person name="Guillou S."/>
            <person name="Cros-Aarteil S."/>
            <person name="Calhoun S."/>
            <person name="Haridas S."/>
            <person name="Kuo A."/>
            <person name="Mondo S."/>
            <person name="Pangilinan J."/>
            <person name="Riley R."/>
            <person name="Labutti K."/>
            <person name="Andreopoulos B."/>
            <person name="Lipzen A."/>
            <person name="Chen C."/>
            <person name="Yanf M."/>
            <person name="Daum C."/>
            <person name="Ng V."/>
            <person name="Clum A."/>
            <person name="Ohm R."/>
            <person name="Martin F."/>
            <person name="Silar P."/>
            <person name="Natvig D."/>
            <person name="Lalanne C."/>
            <person name="Gautier V."/>
            <person name="Ament-Velasquez S.L."/>
            <person name="Kruys A."/>
            <person name="Hutchinson M.I."/>
            <person name="Powell A.J."/>
            <person name="Barry K."/>
            <person name="Miller A.N."/>
            <person name="Grigoriev I.V."/>
            <person name="Debuchy R."/>
            <person name="Gladieux P."/>
            <person name="Thoren M.H."/>
            <person name="Johannesson H."/>
        </authorList>
    </citation>
    <scope>NUCLEOTIDE SEQUENCE</scope>
    <source>
        <strain evidence="4">CBS 990.96</strain>
    </source>
</reference>
<feature type="coiled-coil region" evidence="1">
    <location>
        <begin position="365"/>
        <end position="392"/>
    </location>
</feature>
<keyword evidence="5" id="KW-1185">Reference proteome</keyword>
<keyword evidence="3" id="KW-0812">Transmembrane</keyword>
<accession>A0AAN6YL64</accession>
<feature type="transmembrane region" description="Helical" evidence="3">
    <location>
        <begin position="476"/>
        <end position="496"/>
    </location>
</feature>
<evidence type="ECO:0000256" key="3">
    <source>
        <dbReference type="SAM" id="Phobius"/>
    </source>
</evidence>
<dbReference type="AlphaFoldDB" id="A0AAN6YL64"/>
<gene>
    <name evidence="4" type="ORF">QBC38DRAFT_493517</name>
</gene>
<protein>
    <submittedName>
        <fullName evidence="4">Uncharacterized protein</fullName>
    </submittedName>
</protein>
<sequence length="522" mass="58952">MVAVPEQDMHGVRRSGGALKRDMGWGWDSAGPEKSSPSLSFRHHSVHRTVALNEGTGITMDLDNSGSKFTSHELSLFECLGQWNPVHQAQIIRKTDVDEKPVVQMISPSGGEHSDKQLKLETGDDSLHTLMEVQVPGTYLLLSGRAPDVFLGQQAEISDLPFARDQWNSITSSFKVYPRITRTILRRVACFSATRHATNDSRLPEISYTARTTAALPDDLALSSTYIPHLKITFSILYGCNDCQAHSVVERIKAAGDSLNHPLIHVGTLMELERERLIAKAEDLADDFTLGSDILETQSWDPNNAKMQSYLGICLQSRTLADHIRAVKRQLIKIPKEIDELEKTWLSETVTERERGMIRTGHQMKQRIQDIIDEFDEKIDECKRMAENLSLAMQMGFNQIARQDSVINTRNSVINTHISQANTTIALETKRESAQMRSIALLTMIYLPISCVASIFSTALFDWNQPEANRVVSDRVWILFAVAFPLTALTIGIWYFTTARDKKREKERRETFHIGEKFENIV</sequence>
<organism evidence="4 5">
    <name type="scientific">Podospora fimiseda</name>
    <dbReference type="NCBI Taxonomy" id="252190"/>
    <lineage>
        <taxon>Eukaryota</taxon>
        <taxon>Fungi</taxon>
        <taxon>Dikarya</taxon>
        <taxon>Ascomycota</taxon>
        <taxon>Pezizomycotina</taxon>
        <taxon>Sordariomycetes</taxon>
        <taxon>Sordariomycetidae</taxon>
        <taxon>Sordariales</taxon>
        <taxon>Podosporaceae</taxon>
        <taxon>Podospora</taxon>
    </lineage>
</organism>